<dbReference type="InterPro" id="IPR000043">
    <property type="entry name" value="Adenosylhomocysteinase-like"/>
</dbReference>
<dbReference type="SUPFAM" id="SSF52283">
    <property type="entry name" value="Formate/glycerate dehydrogenase catalytic domain-like"/>
    <property type="match status" value="1"/>
</dbReference>
<reference evidence="1" key="1">
    <citation type="journal article" date="2014" name="Front. Microbiol.">
        <title>High frequency of phylogenetically diverse reductive dehalogenase-homologous genes in deep subseafloor sedimentary metagenomes.</title>
        <authorList>
            <person name="Kawai M."/>
            <person name="Futagami T."/>
            <person name="Toyoda A."/>
            <person name="Takaki Y."/>
            <person name="Nishi S."/>
            <person name="Hori S."/>
            <person name="Arai W."/>
            <person name="Tsubouchi T."/>
            <person name="Morono Y."/>
            <person name="Uchiyama I."/>
            <person name="Ito T."/>
            <person name="Fujiyama A."/>
            <person name="Inagaki F."/>
            <person name="Takami H."/>
        </authorList>
    </citation>
    <scope>NUCLEOTIDE SEQUENCE</scope>
    <source>
        <strain evidence="1">Expedition CK06-06</strain>
    </source>
</reference>
<dbReference type="AlphaFoldDB" id="X1BFJ7"/>
<comment type="caution">
    <text evidence="1">The sequence shown here is derived from an EMBL/GenBank/DDBJ whole genome shotgun (WGS) entry which is preliminary data.</text>
</comment>
<dbReference type="Pfam" id="PF05221">
    <property type="entry name" value="AdoHcyase"/>
    <property type="match status" value="1"/>
</dbReference>
<protein>
    <recommendedName>
        <fullName evidence="2">Adenosylhomocysteinase</fullName>
    </recommendedName>
</protein>
<feature type="non-terminal residue" evidence="1">
    <location>
        <position position="1"/>
    </location>
</feature>
<gene>
    <name evidence="1" type="ORF">S01H4_08606</name>
</gene>
<sequence length="50" mass="5975">NKEKLENKVYKVPMKIDNYIAELKLKSMNIKIDKLTKEQQKYLTSWETGT</sequence>
<accession>X1BFJ7</accession>
<evidence type="ECO:0008006" key="2">
    <source>
        <dbReference type="Google" id="ProtNLM"/>
    </source>
</evidence>
<evidence type="ECO:0000313" key="1">
    <source>
        <dbReference type="EMBL" id="GAG70796.1"/>
    </source>
</evidence>
<organism evidence="1">
    <name type="scientific">marine sediment metagenome</name>
    <dbReference type="NCBI Taxonomy" id="412755"/>
    <lineage>
        <taxon>unclassified sequences</taxon>
        <taxon>metagenomes</taxon>
        <taxon>ecological metagenomes</taxon>
    </lineage>
</organism>
<dbReference type="InterPro" id="IPR042172">
    <property type="entry name" value="Adenosylhomocyst_ase-like_sf"/>
</dbReference>
<dbReference type="EMBL" id="BART01002977">
    <property type="protein sequence ID" value="GAG70796.1"/>
    <property type="molecule type" value="Genomic_DNA"/>
</dbReference>
<proteinExistence type="predicted"/>
<name>X1BFJ7_9ZZZZ</name>
<dbReference type="Gene3D" id="3.40.50.1480">
    <property type="entry name" value="Adenosylhomocysteinase-like"/>
    <property type="match status" value="1"/>
</dbReference>